<dbReference type="SUPFAM" id="SSF56112">
    <property type="entry name" value="Protein kinase-like (PK-like)"/>
    <property type="match status" value="1"/>
</dbReference>
<dbReference type="PROSITE" id="PS00108">
    <property type="entry name" value="PROTEIN_KINASE_ST"/>
    <property type="match status" value="1"/>
</dbReference>
<sequence length="444" mass="46421">MSSLPSRVIGDRYELLEEIGRGGSSTVHRARDVRENRWVAVKVVPVSETPEAQRRWRREAEVVSSLRHPALVTVLDQDLGVDVAVLVMELLPDGSLRDRLRLGPLAPAVAATIGADVAAALAHIHDRGVVHRDVKPANVLLQVRPDGAVRGKLTDFGIAKLLESTATTTSTLIGTALYLSPEQAQGQAVGTPSDVYSLGLTLLEALTGRPAFPGTIAESLTARLLRDPSIPSGFGYGWRSLITAMTARDPEHRPSAEEVAARLLAIAEDDPVADTVELAAVTDRTTRPLDVASRRPRRRPVRVGLAAAALTVGLMASGTVMAATPAFAPAAQQAAAATTTQERPTASPSPSAAPSTAAPSSTAPSHRTVSTASTRSERSTTPSRAASAATPAPRRAPAPAPKRAASPRVKQHGKPAEHREHGAQRGPGAKHGAKPGHGPGGPKR</sequence>
<feature type="compositionally biased region" description="Low complexity" evidence="8">
    <location>
        <begin position="333"/>
        <end position="393"/>
    </location>
</feature>
<feature type="compositionally biased region" description="Basic and acidic residues" evidence="8">
    <location>
        <begin position="414"/>
        <end position="423"/>
    </location>
</feature>
<gene>
    <name evidence="10" type="ORF">CLV52_1338</name>
</gene>
<dbReference type="AlphaFoldDB" id="A0A4R7FSV7"/>
<proteinExistence type="inferred from homology"/>
<accession>A0A4R7FSV7</accession>
<feature type="binding site" evidence="7">
    <location>
        <position position="42"/>
    </location>
    <ligand>
        <name>ATP</name>
        <dbReference type="ChEBI" id="CHEBI:30616"/>
    </ligand>
</feature>
<feature type="domain" description="Protein kinase" evidence="9">
    <location>
        <begin position="13"/>
        <end position="273"/>
    </location>
</feature>
<organism evidence="10 11">
    <name type="scientific">Amnibacterium kyonggiense</name>
    <dbReference type="NCBI Taxonomy" id="595671"/>
    <lineage>
        <taxon>Bacteria</taxon>
        <taxon>Bacillati</taxon>
        <taxon>Actinomycetota</taxon>
        <taxon>Actinomycetes</taxon>
        <taxon>Micrococcales</taxon>
        <taxon>Microbacteriaceae</taxon>
        <taxon>Amnibacterium</taxon>
    </lineage>
</organism>
<dbReference type="Pfam" id="PF00069">
    <property type="entry name" value="Pkinase"/>
    <property type="match status" value="1"/>
</dbReference>
<dbReference type="PROSITE" id="PS00107">
    <property type="entry name" value="PROTEIN_KINASE_ATP"/>
    <property type="match status" value="1"/>
</dbReference>
<keyword evidence="11" id="KW-1185">Reference proteome</keyword>
<keyword evidence="10" id="KW-0723">Serine/threonine-protein kinase</keyword>
<evidence type="ECO:0000256" key="6">
    <source>
        <dbReference type="ARBA" id="ARBA00022840"/>
    </source>
</evidence>
<dbReference type="Proteomes" id="UP000295344">
    <property type="component" value="Unassembled WGS sequence"/>
</dbReference>
<evidence type="ECO:0000256" key="1">
    <source>
        <dbReference type="ARBA" id="ARBA00010886"/>
    </source>
</evidence>
<dbReference type="SMART" id="SM00220">
    <property type="entry name" value="S_TKc"/>
    <property type="match status" value="1"/>
</dbReference>
<evidence type="ECO:0000256" key="3">
    <source>
        <dbReference type="ARBA" id="ARBA00022679"/>
    </source>
</evidence>
<dbReference type="InterPro" id="IPR017441">
    <property type="entry name" value="Protein_kinase_ATP_BS"/>
</dbReference>
<dbReference type="InterPro" id="IPR000719">
    <property type="entry name" value="Prot_kinase_dom"/>
</dbReference>
<dbReference type="PANTHER" id="PTHR43671:SF13">
    <property type="entry name" value="SERINE_THREONINE-PROTEIN KINASE NEK2"/>
    <property type="match status" value="1"/>
</dbReference>
<keyword evidence="4 7" id="KW-0547">Nucleotide-binding</keyword>
<dbReference type="EC" id="2.7.11.1" evidence="2"/>
<dbReference type="PROSITE" id="PS50011">
    <property type="entry name" value="PROTEIN_KINASE_DOM"/>
    <property type="match status" value="1"/>
</dbReference>
<comment type="caution">
    <text evidence="10">The sequence shown here is derived from an EMBL/GenBank/DDBJ whole genome shotgun (WGS) entry which is preliminary data.</text>
</comment>
<keyword evidence="5 10" id="KW-0418">Kinase</keyword>
<evidence type="ECO:0000256" key="2">
    <source>
        <dbReference type="ARBA" id="ARBA00012513"/>
    </source>
</evidence>
<feature type="compositionally biased region" description="Gly residues" evidence="8">
    <location>
        <begin position="435"/>
        <end position="444"/>
    </location>
</feature>
<dbReference type="CDD" id="cd14014">
    <property type="entry name" value="STKc_PknB_like"/>
    <property type="match status" value="1"/>
</dbReference>
<dbReference type="EMBL" id="SOAM01000001">
    <property type="protein sequence ID" value="TDS80769.1"/>
    <property type="molecule type" value="Genomic_DNA"/>
</dbReference>
<dbReference type="InterPro" id="IPR008271">
    <property type="entry name" value="Ser/Thr_kinase_AS"/>
</dbReference>
<evidence type="ECO:0000256" key="8">
    <source>
        <dbReference type="SAM" id="MobiDB-lite"/>
    </source>
</evidence>
<feature type="region of interest" description="Disordered" evidence="8">
    <location>
        <begin position="333"/>
        <end position="444"/>
    </location>
</feature>
<evidence type="ECO:0000259" key="9">
    <source>
        <dbReference type="PROSITE" id="PS50011"/>
    </source>
</evidence>
<evidence type="ECO:0000313" key="11">
    <source>
        <dbReference type="Proteomes" id="UP000295344"/>
    </source>
</evidence>
<dbReference type="OrthoDB" id="9762169at2"/>
<dbReference type="InterPro" id="IPR050660">
    <property type="entry name" value="NEK_Ser/Thr_kinase"/>
</dbReference>
<evidence type="ECO:0000256" key="5">
    <source>
        <dbReference type="ARBA" id="ARBA00022777"/>
    </source>
</evidence>
<evidence type="ECO:0000256" key="7">
    <source>
        <dbReference type="PROSITE-ProRule" id="PRU10141"/>
    </source>
</evidence>
<keyword evidence="3" id="KW-0808">Transferase</keyword>
<dbReference type="GO" id="GO:0004674">
    <property type="term" value="F:protein serine/threonine kinase activity"/>
    <property type="evidence" value="ECO:0007669"/>
    <property type="project" value="UniProtKB-KW"/>
</dbReference>
<keyword evidence="6 7" id="KW-0067">ATP-binding</keyword>
<dbReference type="Gene3D" id="3.30.200.20">
    <property type="entry name" value="Phosphorylase Kinase, domain 1"/>
    <property type="match status" value="1"/>
</dbReference>
<evidence type="ECO:0000256" key="4">
    <source>
        <dbReference type="ARBA" id="ARBA00022741"/>
    </source>
</evidence>
<dbReference type="RefSeq" id="WP_133765447.1">
    <property type="nucleotide sequence ID" value="NZ_BAAARP010000001.1"/>
</dbReference>
<protein>
    <recommendedName>
        <fullName evidence="2">non-specific serine/threonine protein kinase</fullName>
        <ecNumber evidence="2">2.7.11.1</ecNumber>
    </recommendedName>
</protein>
<comment type="similarity">
    <text evidence="1">Belongs to the protein kinase superfamily. NEK Ser/Thr protein kinase family. NIMA subfamily.</text>
</comment>
<dbReference type="Gene3D" id="1.10.510.10">
    <property type="entry name" value="Transferase(Phosphotransferase) domain 1"/>
    <property type="match status" value="1"/>
</dbReference>
<evidence type="ECO:0000313" key="10">
    <source>
        <dbReference type="EMBL" id="TDS80769.1"/>
    </source>
</evidence>
<dbReference type="GO" id="GO:0005524">
    <property type="term" value="F:ATP binding"/>
    <property type="evidence" value="ECO:0007669"/>
    <property type="project" value="UniProtKB-UniRule"/>
</dbReference>
<dbReference type="PANTHER" id="PTHR43671">
    <property type="entry name" value="SERINE/THREONINE-PROTEIN KINASE NEK"/>
    <property type="match status" value="1"/>
</dbReference>
<reference evidence="10 11" key="1">
    <citation type="submission" date="2019-03" db="EMBL/GenBank/DDBJ databases">
        <title>Genomic Encyclopedia of Archaeal and Bacterial Type Strains, Phase II (KMG-II): from individual species to whole genera.</title>
        <authorList>
            <person name="Goeker M."/>
        </authorList>
    </citation>
    <scope>NUCLEOTIDE SEQUENCE [LARGE SCALE GENOMIC DNA]</scope>
    <source>
        <strain evidence="10 11">DSM 24782</strain>
    </source>
</reference>
<name>A0A4R7FSV7_9MICO</name>
<dbReference type="InterPro" id="IPR011009">
    <property type="entry name" value="Kinase-like_dom_sf"/>
</dbReference>